<feature type="compositionally biased region" description="Polar residues" evidence="1">
    <location>
        <begin position="7"/>
        <end position="50"/>
    </location>
</feature>
<proteinExistence type="predicted"/>
<evidence type="ECO:0000313" key="2">
    <source>
        <dbReference type="EMBL" id="KAH7122585.1"/>
    </source>
</evidence>
<dbReference type="EMBL" id="JAGMWT010000009">
    <property type="protein sequence ID" value="KAH7122585.1"/>
    <property type="molecule type" value="Genomic_DNA"/>
</dbReference>
<protein>
    <submittedName>
        <fullName evidence="2">Uncharacterized protein</fullName>
    </submittedName>
</protein>
<evidence type="ECO:0000313" key="3">
    <source>
        <dbReference type="Proteomes" id="UP000700596"/>
    </source>
</evidence>
<sequence>MELETAKNGQAQGDTITNAPGNSTTVNNHTDSTSPDRPLTPDSNEANNRSSFRHMARIHRELGYDVPENVFPGEGSVDEYKCLYSPTFHAFGRLYPGLKQVASHHKEIKFAVPAIQPLTAAQIRREMRQEVQTQLNPKTTGTCANDDASTEQLPISIATLHISENDKKMDEMARVLKRPDSALSPPSRGEHTGLIEDNPNDYEICPGVHVGIPACMLPKFGQIAQAEQEVQVLFQGLDGERDVPEIPPWENSDSPQVPELQHKSHI</sequence>
<gene>
    <name evidence="2" type="ORF">B0J11DRAFT_531870</name>
</gene>
<organism evidence="2 3">
    <name type="scientific">Dendryphion nanum</name>
    <dbReference type="NCBI Taxonomy" id="256645"/>
    <lineage>
        <taxon>Eukaryota</taxon>
        <taxon>Fungi</taxon>
        <taxon>Dikarya</taxon>
        <taxon>Ascomycota</taxon>
        <taxon>Pezizomycotina</taxon>
        <taxon>Dothideomycetes</taxon>
        <taxon>Pleosporomycetidae</taxon>
        <taxon>Pleosporales</taxon>
        <taxon>Torulaceae</taxon>
        <taxon>Dendryphion</taxon>
    </lineage>
</organism>
<dbReference type="AlphaFoldDB" id="A0A9P9IKI4"/>
<feature type="region of interest" description="Disordered" evidence="1">
    <location>
        <begin position="1"/>
        <end position="50"/>
    </location>
</feature>
<dbReference type="OrthoDB" id="10675834at2759"/>
<keyword evidence="3" id="KW-1185">Reference proteome</keyword>
<feature type="region of interest" description="Disordered" evidence="1">
    <location>
        <begin position="241"/>
        <end position="266"/>
    </location>
</feature>
<accession>A0A9P9IKI4</accession>
<comment type="caution">
    <text evidence="2">The sequence shown here is derived from an EMBL/GenBank/DDBJ whole genome shotgun (WGS) entry which is preliminary data.</text>
</comment>
<dbReference type="Proteomes" id="UP000700596">
    <property type="component" value="Unassembled WGS sequence"/>
</dbReference>
<evidence type="ECO:0000256" key="1">
    <source>
        <dbReference type="SAM" id="MobiDB-lite"/>
    </source>
</evidence>
<name>A0A9P9IKI4_9PLEO</name>
<reference evidence="2" key="1">
    <citation type="journal article" date="2021" name="Nat. Commun.">
        <title>Genetic determinants of endophytism in the Arabidopsis root mycobiome.</title>
        <authorList>
            <person name="Mesny F."/>
            <person name="Miyauchi S."/>
            <person name="Thiergart T."/>
            <person name="Pickel B."/>
            <person name="Atanasova L."/>
            <person name="Karlsson M."/>
            <person name="Huettel B."/>
            <person name="Barry K.W."/>
            <person name="Haridas S."/>
            <person name="Chen C."/>
            <person name="Bauer D."/>
            <person name="Andreopoulos W."/>
            <person name="Pangilinan J."/>
            <person name="LaButti K."/>
            <person name="Riley R."/>
            <person name="Lipzen A."/>
            <person name="Clum A."/>
            <person name="Drula E."/>
            <person name="Henrissat B."/>
            <person name="Kohler A."/>
            <person name="Grigoriev I.V."/>
            <person name="Martin F.M."/>
            <person name="Hacquard S."/>
        </authorList>
    </citation>
    <scope>NUCLEOTIDE SEQUENCE</scope>
    <source>
        <strain evidence="2">MPI-CAGE-CH-0243</strain>
    </source>
</reference>